<proteinExistence type="predicted"/>
<evidence type="ECO:0000313" key="1">
    <source>
        <dbReference type="EMBL" id="NIH57983.1"/>
    </source>
</evidence>
<dbReference type="Proteomes" id="UP000749311">
    <property type="component" value="Unassembled WGS sequence"/>
</dbReference>
<dbReference type="RefSeq" id="WP_167168553.1">
    <property type="nucleotide sequence ID" value="NZ_BAAAOO010000007.1"/>
</dbReference>
<sequence length="154" mass="17059">MVKLEGDQLRQQFLEARAAYLKSRRDQRGRVVEALRAEGFEVKNRGNAGRGLTSYTSGGRLEPSFDLSGWLWVEARRGDVIVVVSLQTLDQDPKSKNIHVLMDRIGVDVFRDGDPVDPADPLREKTTTRFELPLSSADLAGLVALVKQRVAGLG</sequence>
<reference evidence="1 2" key="1">
    <citation type="submission" date="2020-02" db="EMBL/GenBank/DDBJ databases">
        <title>Sequencing the genomes of 1000 actinobacteria strains.</title>
        <authorList>
            <person name="Klenk H.-P."/>
        </authorList>
    </citation>
    <scope>NUCLEOTIDE SEQUENCE [LARGE SCALE GENOMIC DNA]</scope>
    <source>
        <strain evidence="1 2">DSM 19609</strain>
    </source>
</reference>
<comment type="caution">
    <text evidence="1">The sequence shown here is derived from an EMBL/GenBank/DDBJ whole genome shotgun (WGS) entry which is preliminary data.</text>
</comment>
<dbReference type="EMBL" id="JAAMOZ010000001">
    <property type="protein sequence ID" value="NIH57983.1"/>
    <property type="molecule type" value="Genomic_DNA"/>
</dbReference>
<accession>A0ABX0SKY0</accession>
<evidence type="ECO:0000313" key="2">
    <source>
        <dbReference type="Proteomes" id="UP000749311"/>
    </source>
</evidence>
<organism evidence="1 2">
    <name type="scientific">Brooklawnia cerclae</name>
    <dbReference type="NCBI Taxonomy" id="349934"/>
    <lineage>
        <taxon>Bacteria</taxon>
        <taxon>Bacillati</taxon>
        <taxon>Actinomycetota</taxon>
        <taxon>Actinomycetes</taxon>
        <taxon>Propionibacteriales</taxon>
        <taxon>Propionibacteriaceae</taxon>
        <taxon>Brooklawnia</taxon>
    </lineage>
</organism>
<keyword evidence="2" id="KW-1185">Reference proteome</keyword>
<gene>
    <name evidence="1" type="ORF">FB473_002628</name>
</gene>
<name>A0ABX0SKY0_9ACTN</name>
<protein>
    <submittedName>
        <fullName evidence="1">Uncharacterized protein</fullName>
    </submittedName>
</protein>